<dbReference type="RefSeq" id="WP_246425018.1">
    <property type="nucleotide sequence ID" value="NZ_JACCFO010000001.1"/>
</dbReference>
<reference evidence="2 3" key="1">
    <citation type="submission" date="2020-07" db="EMBL/GenBank/DDBJ databases">
        <title>Sequencing the genomes of 1000 actinobacteria strains.</title>
        <authorList>
            <person name="Klenk H.-P."/>
        </authorList>
    </citation>
    <scope>NUCLEOTIDE SEQUENCE [LARGE SCALE GENOMIC DNA]</scope>
    <source>
        <strain evidence="2 3">DSM 45927</strain>
    </source>
</reference>
<dbReference type="PANTHER" id="PTHR43603">
    <property type="entry name" value="COBW DOMAIN-CONTAINING PROTEIN DDB_G0274527"/>
    <property type="match status" value="1"/>
</dbReference>
<name>A0A853BI88_9ACTN</name>
<evidence type="ECO:0000313" key="2">
    <source>
        <dbReference type="EMBL" id="NYI95129.1"/>
    </source>
</evidence>
<protein>
    <submittedName>
        <fullName evidence="2">G3E family GTPase</fullName>
    </submittedName>
</protein>
<sequence length="373" mass="40314">MEERAPLRVVVATGLHRAARRQAVEALLAAVPRSVAVHHGFEEVGEGVVRRSIRDRWGTHDERPIELVHACASCALREDLVPLLRRLAGQNAYELCVVEGWESVDPRAVSTAVAAEESLALAAVVTAVDTGRLVADLSGHDDLVDRGLDIAQDDDRTVAEVLTRQIEYPSALVVAGDRRPEDAVPLLEQLNPAAAVIPLGPGIADIARGAFDPDAAAARANPAWAQYTPCSGGRVATFTWTRTRPLHPERLHDALAEIVAGCLRGRGRIWLASRPDTLLVWDSHSDLLAIESAGPWLASLPEAAAELVPPARRLSARLDWDPAVGDRRQHLAFTGLDLDTERLTALLDSCLLAPGETWPAFQEDPFDQTLGTQ</sequence>
<evidence type="ECO:0000259" key="1">
    <source>
        <dbReference type="SMART" id="SM00833"/>
    </source>
</evidence>
<evidence type="ECO:0000313" key="3">
    <source>
        <dbReference type="Proteomes" id="UP000575985"/>
    </source>
</evidence>
<dbReference type="SUPFAM" id="SSF90002">
    <property type="entry name" value="Hypothetical protein YjiA, C-terminal domain"/>
    <property type="match status" value="1"/>
</dbReference>
<dbReference type="Proteomes" id="UP000575985">
    <property type="component" value="Unassembled WGS sequence"/>
</dbReference>
<dbReference type="AlphaFoldDB" id="A0A853BI88"/>
<dbReference type="Pfam" id="PF07683">
    <property type="entry name" value="CobW_C"/>
    <property type="match status" value="1"/>
</dbReference>
<proteinExistence type="predicted"/>
<organism evidence="2 3">
    <name type="scientific">Streptomonospora nanhaiensis</name>
    <dbReference type="NCBI Taxonomy" id="1323731"/>
    <lineage>
        <taxon>Bacteria</taxon>
        <taxon>Bacillati</taxon>
        <taxon>Actinomycetota</taxon>
        <taxon>Actinomycetes</taxon>
        <taxon>Streptosporangiales</taxon>
        <taxon>Nocardiopsidaceae</taxon>
        <taxon>Streptomonospora</taxon>
    </lineage>
</organism>
<dbReference type="InterPro" id="IPR051927">
    <property type="entry name" value="Zn_Chap_cDPG_Synth"/>
</dbReference>
<comment type="caution">
    <text evidence="2">The sequence shown here is derived from an EMBL/GenBank/DDBJ whole genome shotgun (WGS) entry which is preliminary data.</text>
</comment>
<dbReference type="InterPro" id="IPR027417">
    <property type="entry name" value="P-loop_NTPase"/>
</dbReference>
<dbReference type="Gene3D" id="3.40.50.300">
    <property type="entry name" value="P-loop containing nucleotide triphosphate hydrolases"/>
    <property type="match status" value="1"/>
</dbReference>
<accession>A0A853BI88</accession>
<gene>
    <name evidence="2" type="ORF">HNR12_001406</name>
</gene>
<dbReference type="EMBL" id="JACCFO010000001">
    <property type="protein sequence ID" value="NYI95129.1"/>
    <property type="molecule type" value="Genomic_DNA"/>
</dbReference>
<dbReference type="PANTHER" id="PTHR43603:SF1">
    <property type="entry name" value="ZINC-REGULATED GTPASE METALLOPROTEIN ACTIVATOR 1"/>
    <property type="match status" value="1"/>
</dbReference>
<keyword evidence="3" id="KW-1185">Reference proteome</keyword>
<feature type="domain" description="CobW C-terminal" evidence="1">
    <location>
        <begin position="235"/>
        <end position="351"/>
    </location>
</feature>
<dbReference type="SMART" id="SM00833">
    <property type="entry name" value="CobW_C"/>
    <property type="match status" value="1"/>
</dbReference>
<dbReference type="InterPro" id="IPR011629">
    <property type="entry name" value="CobW-like_C"/>
</dbReference>